<evidence type="ECO:0000313" key="1">
    <source>
        <dbReference type="EMBL" id="EKC61977.1"/>
    </source>
</evidence>
<dbReference type="InterPro" id="IPR025586">
    <property type="entry name" value="PcfJ"/>
</dbReference>
<reference evidence="1" key="1">
    <citation type="journal article" date="2013" name="Environ. Microbiol.">
        <title>Microbiota from the distal guts of lean and obese adolescents exhibit partial functional redundancy besides clear differences in community structure.</title>
        <authorList>
            <person name="Ferrer M."/>
            <person name="Ruiz A."/>
            <person name="Lanza F."/>
            <person name="Haange S.B."/>
            <person name="Oberbach A."/>
            <person name="Till H."/>
            <person name="Bargiela R."/>
            <person name="Campoy C."/>
            <person name="Segura M.T."/>
            <person name="Richter M."/>
            <person name="von Bergen M."/>
            <person name="Seifert J."/>
            <person name="Suarez A."/>
        </authorList>
    </citation>
    <scope>NUCLEOTIDE SEQUENCE</scope>
</reference>
<accession>K1SMY1</accession>
<sequence>SSCPADLPAAHDLYIGKKTDGTCKWNGGRRNGARRWNRKPRLSKPKGRFFGVEFSDGEICIKVLDSVEAIRQEGEAMHHCVFTNEYYLKADSLILSATIDGKRIETIEVSLKRMEVVQSRGVCNKNTPYHGQILKLMKGNMSLIRKRMTA</sequence>
<dbReference type="Pfam" id="PF14284">
    <property type="entry name" value="PcfJ"/>
    <property type="match status" value="1"/>
</dbReference>
<feature type="non-terminal residue" evidence="1">
    <location>
        <position position="1"/>
    </location>
</feature>
<organism evidence="1">
    <name type="scientific">human gut metagenome</name>
    <dbReference type="NCBI Taxonomy" id="408170"/>
    <lineage>
        <taxon>unclassified sequences</taxon>
        <taxon>metagenomes</taxon>
        <taxon>organismal metagenomes</taxon>
    </lineage>
</organism>
<protein>
    <submittedName>
        <fullName evidence="1">Uncharacterized protein</fullName>
    </submittedName>
</protein>
<dbReference type="AlphaFoldDB" id="K1SMY1"/>
<gene>
    <name evidence="1" type="ORF">OBE_08210</name>
</gene>
<dbReference type="EMBL" id="AJWZ01005656">
    <property type="protein sequence ID" value="EKC61977.1"/>
    <property type="molecule type" value="Genomic_DNA"/>
</dbReference>
<comment type="caution">
    <text evidence="1">The sequence shown here is derived from an EMBL/GenBank/DDBJ whole genome shotgun (WGS) entry which is preliminary data.</text>
</comment>
<name>K1SMY1_9ZZZZ</name>
<proteinExistence type="predicted"/>